<feature type="region of interest" description="Disordered" evidence="1">
    <location>
        <begin position="119"/>
        <end position="187"/>
    </location>
</feature>
<keyword evidence="3" id="KW-1185">Reference proteome</keyword>
<sequence length="251" mass="25908">AAALDTNAAALDTNAAALDTNAPAAAALNAMTTTAPNTYSSAAALDTNTAALDTNAAALDTNAPAAAALNAMTTTAPDTNSSAGAIAIVNSLNDIDRNLPTIAATDADPFNVVVTWHTSDPTPLTRRTSPTHAAAASQDKGSTDDTHDAASSSGASPAIGARKTTRKRKTSDSEEGENTGEQDTCKKARRLGPKTLCKARWMDENPNENKIAQKKAFDVYYASLTGDDLKYWKNEAQRVKVIQADGSAAAV</sequence>
<accession>A0A8K0XNM5</accession>
<feature type="compositionally biased region" description="Low complexity" evidence="1">
    <location>
        <begin position="149"/>
        <end position="161"/>
    </location>
</feature>
<feature type="non-terminal residue" evidence="2">
    <location>
        <position position="1"/>
    </location>
</feature>
<evidence type="ECO:0000313" key="3">
    <source>
        <dbReference type="Proteomes" id="UP000813824"/>
    </source>
</evidence>
<organism evidence="2 3">
    <name type="scientific">Cristinia sonorae</name>
    <dbReference type="NCBI Taxonomy" id="1940300"/>
    <lineage>
        <taxon>Eukaryota</taxon>
        <taxon>Fungi</taxon>
        <taxon>Dikarya</taxon>
        <taxon>Basidiomycota</taxon>
        <taxon>Agaricomycotina</taxon>
        <taxon>Agaricomycetes</taxon>
        <taxon>Agaricomycetidae</taxon>
        <taxon>Agaricales</taxon>
        <taxon>Pleurotineae</taxon>
        <taxon>Stephanosporaceae</taxon>
        <taxon>Cristinia</taxon>
    </lineage>
</organism>
<proteinExistence type="predicted"/>
<dbReference type="Proteomes" id="UP000813824">
    <property type="component" value="Unassembled WGS sequence"/>
</dbReference>
<evidence type="ECO:0000256" key="1">
    <source>
        <dbReference type="SAM" id="MobiDB-lite"/>
    </source>
</evidence>
<reference evidence="2" key="1">
    <citation type="journal article" date="2021" name="New Phytol.">
        <title>Evolutionary innovations through gain and loss of genes in the ectomycorrhizal Boletales.</title>
        <authorList>
            <person name="Wu G."/>
            <person name="Miyauchi S."/>
            <person name="Morin E."/>
            <person name="Kuo A."/>
            <person name="Drula E."/>
            <person name="Varga T."/>
            <person name="Kohler A."/>
            <person name="Feng B."/>
            <person name="Cao Y."/>
            <person name="Lipzen A."/>
            <person name="Daum C."/>
            <person name="Hundley H."/>
            <person name="Pangilinan J."/>
            <person name="Johnson J."/>
            <person name="Barry K."/>
            <person name="LaButti K."/>
            <person name="Ng V."/>
            <person name="Ahrendt S."/>
            <person name="Min B."/>
            <person name="Choi I.G."/>
            <person name="Park H."/>
            <person name="Plett J.M."/>
            <person name="Magnuson J."/>
            <person name="Spatafora J.W."/>
            <person name="Nagy L.G."/>
            <person name="Henrissat B."/>
            <person name="Grigoriev I.V."/>
            <person name="Yang Z.L."/>
            <person name="Xu J."/>
            <person name="Martin F.M."/>
        </authorList>
    </citation>
    <scope>NUCLEOTIDE SEQUENCE</scope>
    <source>
        <strain evidence="2">KKN 215</strain>
    </source>
</reference>
<name>A0A8K0XNM5_9AGAR</name>
<dbReference type="EMBL" id="JAEVFJ010000021">
    <property type="protein sequence ID" value="KAH8097058.1"/>
    <property type="molecule type" value="Genomic_DNA"/>
</dbReference>
<feature type="compositionally biased region" description="Polar residues" evidence="1">
    <location>
        <begin position="119"/>
        <end position="131"/>
    </location>
</feature>
<gene>
    <name evidence="2" type="ORF">BXZ70DRAFT_944078</name>
</gene>
<dbReference type="AlphaFoldDB" id="A0A8K0XNM5"/>
<comment type="caution">
    <text evidence="2">The sequence shown here is derived from an EMBL/GenBank/DDBJ whole genome shotgun (WGS) entry which is preliminary data.</text>
</comment>
<protein>
    <submittedName>
        <fullName evidence="2">Uncharacterized protein</fullName>
    </submittedName>
</protein>
<evidence type="ECO:0000313" key="2">
    <source>
        <dbReference type="EMBL" id="KAH8097058.1"/>
    </source>
</evidence>